<dbReference type="Proteomes" id="UP000076865">
    <property type="component" value="Chromosome"/>
</dbReference>
<protein>
    <submittedName>
        <fullName evidence="1">Uncharacterized protein</fullName>
    </submittedName>
</protein>
<gene>
    <name evidence="1" type="ORF">GFC30_1985</name>
</gene>
<dbReference type="KEGG" id="aamy:GFC30_1985"/>
<evidence type="ECO:0000313" key="2">
    <source>
        <dbReference type="Proteomes" id="UP000076865"/>
    </source>
</evidence>
<dbReference type="AlphaFoldDB" id="A0A160F393"/>
<reference evidence="1 2" key="1">
    <citation type="journal article" date="2006" name="Syst. Appl. Microbiol.">
        <title>Anoxybacillus amylolyticus sp. nov., a thermophilic amylase producing bacterium isolated from Mount Rittmann (Antarctica).</title>
        <authorList>
            <person name="Poli A."/>
            <person name="Esposito E."/>
            <person name="Lama L."/>
            <person name="Orlando P."/>
            <person name="Nicolaus G."/>
            <person name="de Appolonia F."/>
            <person name="Gambacorta A."/>
            <person name="Nicolaus B."/>
        </authorList>
    </citation>
    <scope>NUCLEOTIDE SEQUENCE [LARGE SCALE GENOMIC DNA]</scope>
    <source>
        <strain evidence="1 2">DSM 15939</strain>
    </source>
</reference>
<dbReference type="PATRIC" id="fig|294699.3.peg.2039"/>
<proteinExistence type="predicted"/>
<dbReference type="OrthoDB" id="2969314at2"/>
<dbReference type="EMBL" id="CP015438">
    <property type="protein sequence ID" value="ANB60777.1"/>
    <property type="molecule type" value="Genomic_DNA"/>
</dbReference>
<accession>A0A160F393</accession>
<evidence type="ECO:0000313" key="1">
    <source>
        <dbReference type="EMBL" id="ANB60777.1"/>
    </source>
</evidence>
<name>A0A160F393_9BACL</name>
<dbReference type="RefSeq" id="WP_066324838.1">
    <property type="nucleotide sequence ID" value="NZ_CP015438.1"/>
</dbReference>
<sequence length="134" mass="15418">MKVQTAIDTLEKVLAILKQYESVTVDEMLTDLSVRLSSARTNKPAQQPKVDDIPDYTAVIQKIKTMNKEEAISFLSRFKKDDIIAIGRQMNIKLKGKDRKKILIETIINHYGFIHLHTQRGKKETVHETLLKTK</sequence>
<keyword evidence="2" id="KW-1185">Reference proteome</keyword>
<organism evidence="1 2">
    <name type="scientific">Anoxybacteroides amylolyticum</name>
    <dbReference type="NCBI Taxonomy" id="294699"/>
    <lineage>
        <taxon>Bacteria</taxon>
        <taxon>Bacillati</taxon>
        <taxon>Bacillota</taxon>
        <taxon>Bacilli</taxon>
        <taxon>Bacillales</taxon>
        <taxon>Anoxybacillaceae</taxon>
        <taxon>Anoxybacteroides</taxon>
    </lineage>
</organism>